<gene>
    <name evidence="1" type="ORF">M407DRAFT_190261</name>
</gene>
<evidence type="ECO:0000313" key="1">
    <source>
        <dbReference type="EMBL" id="KIO27534.1"/>
    </source>
</evidence>
<keyword evidence="2" id="KW-1185">Reference proteome</keyword>
<accession>A0A0C3QLK7</accession>
<protein>
    <submittedName>
        <fullName evidence="1">Uncharacterized protein</fullName>
    </submittedName>
</protein>
<organism evidence="1 2">
    <name type="scientific">Tulasnella calospora MUT 4182</name>
    <dbReference type="NCBI Taxonomy" id="1051891"/>
    <lineage>
        <taxon>Eukaryota</taxon>
        <taxon>Fungi</taxon>
        <taxon>Dikarya</taxon>
        <taxon>Basidiomycota</taxon>
        <taxon>Agaricomycotina</taxon>
        <taxon>Agaricomycetes</taxon>
        <taxon>Cantharellales</taxon>
        <taxon>Tulasnellaceae</taxon>
        <taxon>Tulasnella</taxon>
    </lineage>
</organism>
<evidence type="ECO:0000313" key="2">
    <source>
        <dbReference type="Proteomes" id="UP000054248"/>
    </source>
</evidence>
<name>A0A0C3QLK7_9AGAM</name>
<proteinExistence type="predicted"/>
<dbReference type="HOGENOM" id="CLU_3052110_0_0_1"/>
<dbReference type="EMBL" id="KN823007">
    <property type="protein sequence ID" value="KIO27534.1"/>
    <property type="molecule type" value="Genomic_DNA"/>
</dbReference>
<reference evidence="2" key="2">
    <citation type="submission" date="2015-01" db="EMBL/GenBank/DDBJ databases">
        <title>Evolutionary Origins and Diversification of the Mycorrhizal Mutualists.</title>
        <authorList>
            <consortium name="DOE Joint Genome Institute"/>
            <consortium name="Mycorrhizal Genomics Consortium"/>
            <person name="Kohler A."/>
            <person name="Kuo A."/>
            <person name="Nagy L.G."/>
            <person name="Floudas D."/>
            <person name="Copeland A."/>
            <person name="Barry K.W."/>
            <person name="Cichocki N."/>
            <person name="Veneault-Fourrey C."/>
            <person name="LaButti K."/>
            <person name="Lindquist E.A."/>
            <person name="Lipzen A."/>
            <person name="Lundell T."/>
            <person name="Morin E."/>
            <person name="Murat C."/>
            <person name="Riley R."/>
            <person name="Ohm R."/>
            <person name="Sun H."/>
            <person name="Tunlid A."/>
            <person name="Henrissat B."/>
            <person name="Grigoriev I.V."/>
            <person name="Hibbett D.S."/>
            <person name="Martin F."/>
        </authorList>
    </citation>
    <scope>NUCLEOTIDE SEQUENCE [LARGE SCALE GENOMIC DNA]</scope>
    <source>
        <strain evidence="2">MUT 4182</strain>
    </source>
</reference>
<dbReference type="AlphaFoldDB" id="A0A0C3QLK7"/>
<sequence>MLLYTSQEVRVKQTVKSPVGRRKLGPCTWRLRASQRWVASLCLDHLLMLVVIFL</sequence>
<dbReference type="Proteomes" id="UP000054248">
    <property type="component" value="Unassembled WGS sequence"/>
</dbReference>
<reference evidence="1 2" key="1">
    <citation type="submission" date="2014-04" db="EMBL/GenBank/DDBJ databases">
        <authorList>
            <consortium name="DOE Joint Genome Institute"/>
            <person name="Kuo A."/>
            <person name="Girlanda M."/>
            <person name="Perotto S."/>
            <person name="Kohler A."/>
            <person name="Nagy L.G."/>
            <person name="Floudas D."/>
            <person name="Copeland A."/>
            <person name="Barry K.W."/>
            <person name="Cichocki N."/>
            <person name="Veneault-Fourrey C."/>
            <person name="LaButti K."/>
            <person name="Lindquist E.A."/>
            <person name="Lipzen A."/>
            <person name="Lundell T."/>
            <person name="Morin E."/>
            <person name="Murat C."/>
            <person name="Sun H."/>
            <person name="Tunlid A."/>
            <person name="Henrissat B."/>
            <person name="Grigoriev I.V."/>
            <person name="Hibbett D.S."/>
            <person name="Martin F."/>
            <person name="Nordberg H.P."/>
            <person name="Cantor M.N."/>
            <person name="Hua S.X."/>
        </authorList>
    </citation>
    <scope>NUCLEOTIDE SEQUENCE [LARGE SCALE GENOMIC DNA]</scope>
    <source>
        <strain evidence="1 2">MUT 4182</strain>
    </source>
</reference>